<evidence type="ECO:0000256" key="1">
    <source>
        <dbReference type="ARBA" id="ARBA00003565"/>
    </source>
</evidence>
<dbReference type="AlphaFoldDB" id="A0A0J9ED33"/>
<reference evidence="4 5" key="1">
    <citation type="submission" date="2015-06" db="EMBL/GenBank/DDBJ databases">
        <title>Draft genome sequence of an Alphaproteobacteria species associated to the Mediterranean sponge Oscarella lobularis.</title>
        <authorList>
            <person name="Jourda C."/>
            <person name="Santini S."/>
            <person name="Claverie J.-M."/>
        </authorList>
    </citation>
    <scope>NUCLEOTIDE SEQUENCE [LARGE SCALE GENOMIC DNA]</scope>
    <source>
        <strain evidence="4">IGS</strain>
    </source>
</reference>
<name>A0A0J9ED33_9RHOB</name>
<dbReference type="OrthoDB" id="8478320at2"/>
<gene>
    <name evidence="4" type="ORF">AIOL_000760</name>
</gene>
<dbReference type="Gene3D" id="3.40.30.10">
    <property type="entry name" value="Glutaredoxin"/>
    <property type="match status" value="1"/>
</dbReference>
<comment type="similarity">
    <text evidence="2">Belongs to the thioredoxin family. DsbA subfamily.</text>
</comment>
<sequence length="221" mass="24110">MDRRYFLVAGAAAIAAGGAYFWPANSTTSLPGLGAANAQEAGEVDTSIVAEMSLGDPNAPVTVVEYASYTCPHCRSFHENTFKDIKAAYIDTGKVHFIYREVYFDRFGLWAAMVARCGGPERYFALADMIYAQQSDWARGDTPTVIVDKLKKIGLTAGLTPDELDACMQNEDMARAMVAVFQENSERDSIRSTPSFLINGDLVAGDKSFEEFSALLDEKLG</sequence>
<accession>A0A0J9ED33</accession>
<evidence type="ECO:0000313" key="4">
    <source>
        <dbReference type="EMBL" id="KMW60596.1"/>
    </source>
</evidence>
<dbReference type="InterPro" id="IPR036249">
    <property type="entry name" value="Thioredoxin-like_sf"/>
</dbReference>
<evidence type="ECO:0000256" key="2">
    <source>
        <dbReference type="ARBA" id="ARBA00005791"/>
    </source>
</evidence>
<organism evidence="4 5">
    <name type="scientific">Candidatus Rhodobacter oscarellae</name>
    <dbReference type="NCBI Taxonomy" id="1675527"/>
    <lineage>
        <taxon>Bacteria</taxon>
        <taxon>Pseudomonadati</taxon>
        <taxon>Pseudomonadota</taxon>
        <taxon>Alphaproteobacteria</taxon>
        <taxon>Rhodobacterales</taxon>
        <taxon>Rhodobacter group</taxon>
        <taxon>Rhodobacter</taxon>
    </lineage>
</organism>
<dbReference type="SUPFAM" id="SSF52833">
    <property type="entry name" value="Thioredoxin-like"/>
    <property type="match status" value="1"/>
</dbReference>
<evidence type="ECO:0000313" key="5">
    <source>
        <dbReference type="Proteomes" id="UP000037178"/>
    </source>
</evidence>
<comment type="function">
    <text evidence="1">May be required for disulfide bond formation in some proteins.</text>
</comment>
<dbReference type="InterPro" id="IPR012336">
    <property type="entry name" value="Thioredoxin-like_fold"/>
</dbReference>
<dbReference type="STRING" id="1675527.AIOL_000760"/>
<proteinExistence type="inferred from homology"/>
<evidence type="ECO:0000259" key="3">
    <source>
        <dbReference type="PROSITE" id="PS51352"/>
    </source>
</evidence>
<comment type="caution">
    <text evidence="4">The sequence shown here is derived from an EMBL/GenBank/DDBJ whole genome shotgun (WGS) entry which is preliminary data.</text>
</comment>
<dbReference type="Pfam" id="PF13462">
    <property type="entry name" value="Thioredoxin_4"/>
    <property type="match status" value="1"/>
</dbReference>
<dbReference type="PATRIC" id="fig|1675527.3.peg.817"/>
<dbReference type="PANTHER" id="PTHR13887:SF56">
    <property type="entry name" value="THIOREDOXIN-LIKE REDUCTASE RV2466C"/>
    <property type="match status" value="1"/>
</dbReference>
<protein>
    <submittedName>
        <fullName evidence="4">Periplasmic thiol:disulfide interchange protein DsbA</fullName>
    </submittedName>
</protein>
<dbReference type="InterPro" id="IPR013766">
    <property type="entry name" value="Thioredoxin_domain"/>
</dbReference>
<dbReference type="Proteomes" id="UP000037178">
    <property type="component" value="Unassembled WGS sequence"/>
</dbReference>
<keyword evidence="5" id="KW-1185">Reference proteome</keyword>
<feature type="domain" description="Thioredoxin" evidence="3">
    <location>
        <begin position="24"/>
        <end position="221"/>
    </location>
</feature>
<dbReference type="RefSeq" id="WP_049641656.1">
    <property type="nucleotide sequence ID" value="NZ_LFTY01000001.1"/>
</dbReference>
<dbReference type="EMBL" id="LFTY01000001">
    <property type="protein sequence ID" value="KMW60596.1"/>
    <property type="molecule type" value="Genomic_DNA"/>
</dbReference>
<dbReference type="PANTHER" id="PTHR13887">
    <property type="entry name" value="GLUTATHIONE S-TRANSFERASE KAPPA"/>
    <property type="match status" value="1"/>
</dbReference>
<dbReference type="PROSITE" id="PS51352">
    <property type="entry name" value="THIOREDOXIN_2"/>
    <property type="match status" value="1"/>
</dbReference>